<organism evidence="1 2">
    <name type="scientific">Coregonus suidteri</name>
    <dbReference type="NCBI Taxonomy" id="861788"/>
    <lineage>
        <taxon>Eukaryota</taxon>
        <taxon>Metazoa</taxon>
        <taxon>Chordata</taxon>
        <taxon>Craniata</taxon>
        <taxon>Vertebrata</taxon>
        <taxon>Euteleostomi</taxon>
        <taxon>Actinopterygii</taxon>
        <taxon>Neopterygii</taxon>
        <taxon>Teleostei</taxon>
        <taxon>Protacanthopterygii</taxon>
        <taxon>Salmoniformes</taxon>
        <taxon>Salmonidae</taxon>
        <taxon>Coregoninae</taxon>
        <taxon>Coregonus</taxon>
    </lineage>
</organism>
<sequence length="133" mass="14991">MRDMERFLSIEKSAPAHVKGLLLPIASNTIHKARHVEWGLDVAIKLLHYDDSPVMYCWMTASTPWQVPVFWVTGSELTDFGLARVYHSFSKATMKNTGKEGASSEQCNRVSDFFMTKMDTIRTNITASKTACT</sequence>
<keyword evidence="2" id="KW-1185">Reference proteome</keyword>
<protein>
    <submittedName>
        <fullName evidence="1">Uncharacterized protein</fullName>
    </submittedName>
</protein>
<evidence type="ECO:0000313" key="2">
    <source>
        <dbReference type="Proteomes" id="UP001356427"/>
    </source>
</evidence>
<accession>A0AAN8M2A7</accession>
<name>A0AAN8M2A7_9TELE</name>
<dbReference type="EMBL" id="JAGTTL010000004">
    <property type="protein sequence ID" value="KAK6323400.1"/>
    <property type="molecule type" value="Genomic_DNA"/>
</dbReference>
<dbReference type="Proteomes" id="UP001356427">
    <property type="component" value="Unassembled WGS sequence"/>
</dbReference>
<dbReference type="AlphaFoldDB" id="A0AAN8M2A7"/>
<reference evidence="1 2" key="1">
    <citation type="submission" date="2021-04" db="EMBL/GenBank/DDBJ databases">
        <authorList>
            <person name="De Guttry C."/>
            <person name="Zahm M."/>
            <person name="Klopp C."/>
            <person name="Cabau C."/>
            <person name="Louis A."/>
            <person name="Berthelot C."/>
            <person name="Parey E."/>
            <person name="Roest Crollius H."/>
            <person name="Montfort J."/>
            <person name="Robinson-Rechavi M."/>
            <person name="Bucao C."/>
            <person name="Bouchez O."/>
            <person name="Gislard M."/>
            <person name="Lluch J."/>
            <person name="Milhes M."/>
            <person name="Lampietro C."/>
            <person name="Lopez Roques C."/>
            <person name="Donnadieu C."/>
            <person name="Braasch I."/>
            <person name="Desvignes T."/>
            <person name="Postlethwait J."/>
            <person name="Bobe J."/>
            <person name="Wedekind C."/>
            <person name="Guiguen Y."/>
        </authorList>
    </citation>
    <scope>NUCLEOTIDE SEQUENCE [LARGE SCALE GENOMIC DNA]</scope>
    <source>
        <strain evidence="1">Cs_M1</strain>
        <tissue evidence="1">Blood</tissue>
    </source>
</reference>
<evidence type="ECO:0000313" key="1">
    <source>
        <dbReference type="EMBL" id="KAK6323400.1"/>
    </source>
</evidence>
<gene>
    <name evidence="1" type="ORF">J4Q44_G00057390</name>
</gene>
<proteinExistence type="predicted"/>
<comment type="caution">
    <text evidence="1">The sequence shown here is derived from an EMBL/GenBank/DDBJ whole genome shotgun (WGS) entry which is preliminary data.</text>
</comment>